<sequence length="93" mass="9989">MSDARLPWDPFQREMLEALGHVVYAAQDRDALAAQAADAADAGAPPLLRALAHAAKSRVAQLPALPPIEHLHTPAAKRALWPTLRALRKASRG</sequence>
<evidence type="ECO:0000313" key="2">
    <source>
        <dbReference type="Proteomes" id="UP000681317"/>
    </source>
</evidence>
<accession>A0ABM7Q3J3</accession>
<protein>
    <submittedName>
        <fullName evidence="1">Uncharacterized protein</fullName>
    </submittedName>
</protein>
<dbReference type="RefSeq" id="WP_213436048.1">
    <property type="nucleotide sequence ID" value="NZ_AP024545.1"/>
</dbReference>
<evidence type="ECO:0000313" key="1">
    <source>
        <dbReference type="EMBL" id="BCT91834.1"/>
    </source>
</evidence>
<name>A0ABM7Q3J3_9GAMM</name>
<reference evidence="1 2" key="1">
    <citation type="submission" date="2021-03" db="EMBL/GenBank/DDBJ databases">
        <title>Complete Genome Sequences of Two Lysobacter Strains Isolated from Sea Water (Lysobacter caseinilyticus) and Soil (Lysobacter helvus) in South Korea.</title>
        <authorList>
            <person name="Watanabe Y."/>
            <person name="Arakawa K."/>
        </authorList>
    </citation>
    <scope>NUCLEOTIDE SEQUENCE [LARGE SCALE GENOMIC DNA]</scope>
    <source>
        <strain evidence="1 2">KVB24</strain>
    </source>
</reference>
<gene>
    <name evidence="1" type="ORF">LYSCAS_08580</name>
</gene>
<dbReference type="EMBL" id="AP024545">
    <property type="protein sequence ID" value="BCT91834.1"/>
    <property type="molecule type" value="Genomic_DNA"/>
</dbReference>
<dbReference type="Proteomes" id="UP000681317">
    <property type="component" value="Chromosome"/>
</dbReference>
<proteinExistence type="predicted"/>
<organism evidence="1 2">
    <name type="scientific">Noviluteimonas caseinilytica</name>
    <dbReference type="NCBI Taxonomy" id="2675101"/>
    <lineage>
        <taxon>Bacteria</taxon>
        <taxon>Pseudomonadati</taxon>
        <taxon>Pseudomonadota</taxon>
        <taxon>Gammaproteobacteria</taxon>
        <taxon>Lysobacterales</taxon>
        <taxon>Lysobacteraceae</taxon>
        <taxon>Noviluteimonas</taxon>
    </lineage>
</organism>
<keyword evidence="2" id="KW-1185">Reference proteome</keyword>